<proteinExistence type="predicted"/>
<dbReference type="Gene3D" id="3.40.50.1820">
    <property type="entry name" value="alpha/beta hydrolase"/>
    <property type="match status" value="1"/>
</dbReference>
<organism evidence="1">
    <name type="scientific">Nocardia globerula</name>
    <dbReference type="NCBI Taxonomy" id="1818"/>
    <lineage>
        <taxon>Bacteria</taxon>
        <taxon>Bacillati</taxon>
        <taxon>Actinomycetota</taxon>
        <taxon>Actinomycetes</taxon>
        <taxon>Mycobacteriales</taxon>
        <taxon>Nocardiaceae</taxon>
        <taxon>Nocardia</taxon>
    </lineage>
</organism>
<accession>A0A652YHZ7</accession>
<sequence>MSVAADTSVVDLGCSELPETFPELLPGPPSLAMCLTEPPRGLADIASLVLAAPWLLRSPRGDGHPILVLPGLLASDTSTMAMRAYLRFLGYRVHGWNLGINTGPTPQVVDGLPGVLAGLADRYDKPVSVIGWSLGGIYARQLARDLPHSVRQVITLGSPFGLSNLQQTRVGALYSRMSGNHAILPPVNGIEWELGHPLPVPATALYSKRDGVVPWQVCRDFPSDRSESVAVHGSHMGLTHNPSALWAVADRLAQAADTWNPFVVPRHLRRLYPR</sequence>
<gene>
    <name evidence="1" type="ORF">FNL38_1182</name>
</gene>
<dbReference type="SUPFAM" id="SSF53474">
    <property type="entry name" value="alpha/beta-Hydrolases"/>
    <property type="match status" value="1"/>
</dbReference>
<dbReference type="EMBL" id="VNIQ01000018">
    <property type="protein sequence ID" value="TYQ00516.1"/>
    <property type="molecule type" value="Genomic_DNA"/>
</dbReference>
<name>A0A652YHZ7_NOCGL</name>
<dbReference type="InterPro" id="IPR029058">
    <property type="entry name" value="AB_hydrolase_fold"/>
</dbReference>
<comment type="caution">
    <text evidence="1">The sequence shown here is derived from an EMBL/GenBank/DDBJ whole genome shotgun (WGS) entry which is preliminary data.</text>
</comment>
<dbReference type="AlphaFoldDB" id="A0A652YHZ7"/>
<reference evidence="1" key="1">
    <citation type="submission" date="2019-07" db="EMBL/GenBank/DDBJ databases">
        <title>Genomic Encyclopedia of Type Strains, Phase IV (KMG-IV): sequencing the most valuable type-strain genomes for metagenomic binning, comparative biology and taxonomic classification.</title>
        <authorList>
            <person name="Goeker M."/>
        </authorList>
    </citation>
    <scope>NUCLEOTIDE SEQUENCE</scope>
    <source>
        <strain evidence="1">DSM 44596</strain>
    </source>
</reference>
<evidence type="ECO:0000313" key="1">
    <source>
        <dbReference type="EMBL" id="TYQ00516.1"/>
    </source>
</evidence>
<evidence type="ECO:0008006" key="2">
    <source>
        <dbReference type="Google" id="ProtNLM"/>
    </source>
</evidence>
<protein>
    <recommendedName>
        <fullName evidence="2">Alpha/beta hydrolase family protein</fullName>
    </recommendedName>
</protein>